<dbReference type="PROSITE" id="PS50886">
    <property type="entry name" value="TRBD"/>
    <property type="match status" value="1"/>
</dbReference>
<organism evidence="6 9">
    <name type="scientific">Vibrio cholerae</name>
    <dbReference type="NCBI Taxonomy" id="666"/>
    <lineage>
        <taxon>Bacteria</taxon>
        <taxon>Pseudomonadati</taxon>
        <taxon>Pseudomonadota</taxon>
        <taxon>Gammaproteobacteria</taxon>
        <taxon>Vibrionales</taxon>
        <taxon>Vibrionaceae</taxon>
        <taxon>Vibrio</taxon>
    </lineage>
</organism>
<dbReference type="GO" id="GO:0000049">
    <property type="term" value="F:tRNA binding"/>
    <property type="evidence" value="ECO:0007669"/>
    <property type="project" value="UniProtKB-UniRule"/>
</dbReference>
<dbReference type="Pfam" id="PF01588">
    <property type="entry name" value="tRNA_bind"/>
    <property type="match status" value="1"/>
</dbReference>
<dbReference type="EMBL" id="VSIJ01000033">
    <property type="protein sequence ID" value="TXX64996.1"/>
    <property type="molecule type" value="Genomic_DNA"/>
</dbReference>
<accession>A0A0E4C4H6</accession>
<dbReference type="EMBL" id="CWQJ01000005">
    <property type="protein sequence ID" value="CSB82888.1"/>
    <property type="molecule type" value="Genomic_DNA"/>
</dbReference>
<evidence type="ECO:0000313" key="9">
    <source>
        <dbReference type="Proteomes" id="UP000319979"/>
    </source>
</evidence>
<protein>
    <submittedName>
        <fullName evidence="6">tRNA-binding protein</fullName>
    </submittedName>
</protein>
<dbReference type="InterPro" id="IPR051270">
    <property type="entry name" value="Tyrosine-tRNA_ligase_regulator"/>
</dbReference>
<dbReference type="GeneID" id="69719052"/>
<gene>
    <name evidence="5" type="primary">ygjH</name>
    <name evidence="5" type="ORF">ERS013201_01063</name>
    <name evidence="6" type="ORF">FLM02_04985</name>
    <name evidence="7" type="ORF">FXF03_11010</name>
</gene>
<name>A0A0E4C4H6_VIBCL</name>
<reference evidence="6 9" key="3">
    <citation type="submission" date="2019-07" db="EMBL/GenBank/DDBJ databases">
        <title>Phenotypic and genotypic antimicrobial resistance traits of Vibrio cholerae non-O1/non-O139 isolated from a large Austrian lake frequently associated with cases of infection.</title>
        <authorList>
            <person name="Lepuschitz S."/>
            <person name="Baron S."/>
            <person name="Larvor E."/>
            <person name="Granier S."/>
            <person name="Pretzer C."/>
            <person name="Mach R.L."/>
            <person name="Farnleitner A.H."/>
            <person name="Ruppitsch W."/>
            <person name="Pleininger S."/>
            <person name="Indra A."/>
            <person name="Kirschner A.K.T."/>
        </authorList>
    </citation>
    <scope>NUCLEOTIDE SEQUENCE [LARGE SCALE GENOMIC DNA]</scope>
    <source>
        <strain evidence="6 9">A12JL36W90</strain>
    </source>
</reference>
<dbReference type="EMBL" id="VIOS01000013">
    <property type="protein sequence ID" value="TQP16785.1"/>
    <property type="molecule type" value="Genomic_DNA"/>
</dbReference>
<dbReference type="Proteomes" id="UP000046067">
    <property type="component" value="Unassembled WGS sequence"/>
</dbReference>
<evidence type="ECO:0000256" key="2">
    <source>
        <dbReference type="ARBA" id="ARBA00022884"/>
    </source>
</evidence>
<evidence type="ECO:0000313" key="5">
    <source>
        <dbReference type="EMBL" id="CSB82888.1"/>
    </source>
</evidence>
<feature type="domain" description="TRNA-binding" evidence="4">
    <location>
        <begin position="12"/>
        <end position="114"/>
    </location>
</feature>
<dbReference type="Proteomes" id="UP000323819">
    <property type="component" value="Unassembled WGS sequence"/>
</dbReference>
<dbReference type="CDD" id="cd02798">
    <property type="entry name" value="tRNA_bind_CsaA"/>
    <property type="match status" value="1"/>
</dbReference>
<dbReference type="SUPFAM" id="SSF50249">
    <property type="entry name" value="Nucleic acid-binding proteins"/>
    <property type="match status" value="1"/>
</dbReference>
<dbReference type="InterPro" id="IPR002547">
    <property type="entry name" value="tRNA-bd_dom"/>
</dbReference>
<keyword evidence="2 3" id="KW-0694">RNA-binding</keyword>
<sequence>MDSAFLTVGYDDFARLDLRIGTIVEAKLHPRSTRNYIVQIALGEQMLQAVTALAPYYSAEQLLNQQVVVLCNLKPSLVAGVESHCMLLCAETQDGEESVLLTPQRVIANGVRIV</sequence>
<dbReference type="RefSeq" id="WP_000376454.1">
    <property type="nucleotide sequence ID" value="NZ_AP024967.1"/>
</dbReference>
<dbReference type="PANTHER" id="PTHR11586:SF37">
    <property type="entry name" value="TRNA-BINDING DOMAIN-CONTAINING PROTEIN"/>
    <property type="match status" value="1"/>
</dbReference>
<dbReference type="PANTHER" id="PTHR11586">
    <property type="entry name" value="TRNA-AMINOACYLATION COFACTOR ARC1 FAMILY MEMBER"/>
    <property type="match status" value="1"/>
</dbReference>
<keyword evidence="1 3" id="KW-0820">tRNA-binding</keyword>
<evidence type="ECO:0000313" key="6">
    <source>
        <dbReference type="EMBL" id="TQP16785.1"/>
    </source>
</evidence>
<evidence type="ECO:0000256" key="1">
    <source>
        <dbReference type="ARBA" id="ARBA00022555"/>
    </source>
</evidence>
<evidence type="ECO:0000256" key="3">
    <source>
        <dbReference type="PROSITE-ProRule" id="PRU00209"/>
    </source>
</evidence>
<proteinExistence type="predicted"/>
<evidence type="ECO:0000313" key="7">
    <source>
        <dbReference type="EMBL" id="TXX64996.1"/>
    </source>
</evidence>
<evidence type="ECO:0000313" key="8">
    <source>
        <dbReference type="Proteomes" id="UP000046067"/>
    </source>
</evidence>
<dbReference type="NCBIfam" id="NF007492">
    <property type="entry name" value="PRK10089.1-1"/>
    <property type="match status" value="1"/>
</dbReference>
<evidence type="ECO:0000259" key="4">
    <source>
        <dbReference type="PROSITE" id="PS50886"/>
    </source>
</evidence>
<reference evidence="5 8" key="1">
    <citation type="submission" date="2015-07" db="EMBL/GenBank/DDBJ databases">
        <authorList>
            <consortium name="Pathogen Informatics"/>
        </authorList>
    </citation>
    <scope>NUCLEOTIDE SEQUENCE [LARGE SCALE GENOMIC DNA]</scope>
    <source>
        <strain evidence="5 8">A325</strain>
    </source>
</reference>
<dbReference type="Gene3D" id="2.40.50.140">
    <property type="entry name" value="Nucleic acid-binding proteins"/>
    <property type="match status" value="1"/>
</dbReference>
<dbReference type="Proteomes" id="UP000319979">
    <property type="component" value="Unassembled WGS sequence"/>
</dbReference>
<reference evidence="7 10" key="2">
    <citation type="submission" date="2019-06" db="EMBL/GenBank/DDBJ databases">
        <title>Vibrio cholerae phylogeny based on whole-genome sequencing reveals genetic diversity and population strucutre.</title>
        <authorList>
            <person name="Zhiqiu Y."/>
            <person name="Bin L."/>
            <person name="Lingyan J."/>
        </authorList>
    </citation>
    <scope>NUCLEOTIDE SEQUENCE [LARGE SCALE GENOMIC DNA]</scope>
    <source>
        <strain evidence="7 10">N2814</strain>
    </source>
</reference>
<dbReference type="InterPro" id="IPR012340">
    <property type="entry name" value="NA-bd_OB-fold"/>
</dbReference>
<dbReference type="AlphaFoldDB" id="A0A0E4C4H6"/>
<evidence type="ECO:0000313" key="10">
    <source>
        <dbReference type="Proteomes" id="UP000323819"/>
    </source>
</evidence>